<dbReference type="SUPFAM" id="SSF55658">
    <property type="entry name" value="L9 N-domain-like"/>
    <property type="match status" value="1"/>
</dbReference>
<dbReference type="InterPro" id="IPR011320">
    <property type="entry name" value="RNase_H1_N"/>
</dbReference>
<dbReference type="InterPro" id="IPR009027">
    <property type="entry name" value="Ribosomal_bL9/RNase_H1_N"/>
</dbReference>
<evidence type="ECO:0000313" key="2">
    <source>
        <dbReference type="EMBL" id="MED6188218.1"/>
    </source>
</evidence>
<dbReference type="Pfam" id="PF01693">
    <property type="entry name" value="Cauli_VI"/>
    <property type="match status" value="1"/>
</dbReference>
<reference evidence="2 3" key="1">
    <citation type="journal article" date="2023" name="Plants (Basel)">
        <title>Bridging the Gap: Combining Genomics and Transcriptomics Approaches to Understand Stylosanthes scabra, an Orphan Legume from the Brazilian Caatinga.</title>
        <authorList>
            <person name="Ferreira-Neto J.R.C."/>
            <person name="da Silva M.D."/>
            <person name="Binneck E."/>
            <person name="de Melo N.F."/>
            <person name="da Silva R.H."/>
            <person name="de Melo A.L.T.M."/>
            <person name="Pandolfi V."/>
            <person name="Bustamante F.O."/>
            <person name="Brasileiro-Vidal A.C."/>
            <person name="Benko-Iseppon A.M."/>
        </authorList>
    </citation>
    <scope>NUCLEOTIDE SEQUENCE [LARGE SCALE GENOMIC DNA]</scope>
    <source>
        <tissue evidence="2">Leaves</tissue>
    </source>
</reference>
<comment type="caution">
    <text evidence="2">The sequence shown here is derived from an EMBL/GenBank/DDBJ whole genome shotgun (WGS) entry which is preliminary data.</text>
</comment>
<sequence length="260" mass="30245">MSTTNMQEGEFSYYAVRRGRHPGIYMTRRDCQQQVDRFSGSDHMGFHELREAITWMRGAVKVGERMEDRSGDSLCWRLQKVVADAGYGTDSRGGMCESSHDDLMTTLTGEERVTRSQAGQFIITENMEVYLVRACTKLQVGTLSFTRREWYTVDGHHLVAFFAVLQCKEKNIQLDVAGTFFMDDFLAREDAAYRLLESLLDRTGACISDFNYRALCSARQKLREYEREMATPLVQRLRDVERERDYLKTKLENFHQLFED</sequence>
<organism evidence="2 3">
    <name type="scientific">Stylosanthes scabra</name>
    <dbReference type="NCBI Taxonomy" id="79078"/>
    <lineage>
        <taxon>Eukaryota</taxon>
        <taxon>Viridiplantae</taxon>
        <taxon>Streptophyta</taxon>
        <taxon>Embryophyta</taxon>
        <taxon>Tracheophyta</taxon>
        <taxon>Spermatophyta</taxon>
        <taxon>Magnoliopsida</taxon>
        <taxon>eudicotyledons</taxon>
        <taxon>Gunneridae</taxon>
        <taxon>Pentapetalae</taxon>
        <taxon>rosids</taxon>
        <taxon>fabids</taxon>
        <taxon>Fabales</taxon>
        <taxon>Fabaceae</taxon>
        <taxon>Papilionoideae</taxon>
        <taxon>50 kb inversion clade</taxon>
        <taxon>dalbergioids sensu lato</taxon>
        <taxon>Dalbergieae</taxon>
        <taxon>Pterocarpus clade</taxon>
        <taxon>Stylosanthes</taxon>
    </lineage>
</organism>
<dbReference type="Gene3D" id="3.40.970.10">
    <property type="entry name" value="Ribonuclease H1, N-terminal domain"/>
    <property type="match status" value="1"/>
</dbReference>
<protein>
    <recommendedName>
        <fullName evidence="1">Ribonuclease H1 N-terminal domain-containing protein</fullName>
    </recommendedName>
</protein>
<accession>A0ABU6WU23</accession>
<feature type="domain" description="Ribonuclease H1 N-terminal" evidence="1">
    <location>
        <begin position="13"/>
        <end position="55"/>
    </location>
</feature>
<name>A0ABU6WU23_9FABA</name>
<gene>
    <name evidence="2" type="ORF">PIB30_084016</name>
</gene>
<proteinExistence type="predicted"/>
<keyword evidence="3" id="KW-1185">Reference proteome</keyword>
<dbReference type="EMBL" id="JASCZI010182592">
    <property type="protein sequence ID" value="MED6188218.1"/>
    <property type="molecule type" value="Genomic_DNA"/>
</dbReference>
<evidence type="ECO:0000313" key="3">
    <source>
        <dbReference type="Proteomes" id="UP001341840"/>
    </source>
</evidence>
<dbReference type="Proteomes" id="UP001341840">
    <property type="component" value="Unassembled WGS sequence"/>
</dbReference>
<dbReference type="InterPro" id="IPR037056">
    <property type="entry name" value="RNase_H1_N_sf"/>
</dbReference>
<evidence type="ECO:0000259" key="1">
    <source>
        <dbReference type="Pfam" id="PF01693"/>
    </source>
</evidence>